<dbReference type="Proteomes" id="UP001165082">
    <property type="component" value="Unassembled WGS sequence"/>
</dbReference>
<proteinExistence type="predicted"/>
<feature type="transmembrane region" description="Helical" evidence="1">
    <location>
        <begin position="273"/>
        <end position="296"/>
    </location>
</feature>
<keyword evidence="1" id="KW-0472">Membrane</keyword>
<evidence type="ECO:0000256" key="1">
    <source>
        <dbReference type="SAM" id="Phobius"/>
    </source>
</evidence>
<dbReference type="AlphaFoldDB" id="A0A9W7A1B9"/>
<keyword evidence="1" id="KW-1133">Transmembrane helix</keyword>
<protein>
    <submittedName>
        <fullName evidence="2">Uncharacterized protein</fullName>
    </submittedName>
</protein>
<sequence>MDASAIVSNSSARPTLGRVSVGPLGTTHEEMLEAILHKQRRANPLKVVNDAINDCFLGILTCCELMIPTRVNPEMGADERNSVRPKSSENVAVLSCMGSIAIVALIFLWQVAWTADTTSDWEGGTTCLVLDKIRSGTVEGQYKLIMKAANDTGGVIQAVLKSRQVNFVGHHQNDNPVDNPLSCHIEKNTVERGPCCHSAYGMYDDIEVGDTIDECFFSFETKYCNHISNLIEDDDFRGFGEDKVFEDMKNVPAGGFPDHINQMCCAPEIPVNVGGVTFLFFTGCAMVAVLLWCLMFRAKHGVWSRLCPFDEKPTNAHQYDANIHIKIKKKPKDKS</sequence>
<evidence type="ECO:0000313" key="3">
    <source>
        <dbReference type="Proteomes" id="UP001165082"/>
    </source>
</evidence>
<dbReference type="EMBL" id="BRXZ01005062">
    <property type="protein sequence ID" value="GMH59590.1"/>
    <property type="molecule type" value="Genomic_DNA"/>
</dbReference>
<keyword evidence="3" id="KW-1185">Reference proteome</keyword>
<feature type="transmembrane region" description="Helical" evidence="1">
    <location>
        <begin position="90"/>
        <end position="109"/>
    </location>
</feature>
<keyword evidence="1" id="KW-0812">Transmembrane</keyword>
<organism evidence="2 3">
    <name type="scientific">Triparma retinervis</name>
    <dbReference type="NCBI Taxonomy" id="2557542"/>
    <lineage>
        <taxon>Eukaryota</taxon>
        <taxon>Sar</taxon>
        <taxon>Stramenopiles</taxon>
        <taxon>Ochrophyta</taxon>
        <taxon>Bolidophyceae</taxon>
        <taxon>Parmales</taxon>
        <taxon>Triparmaceae</taxon>
        <taxon>Triparma</taxon>
    </lineage>
</organism>
<gene>
    <name evidence="2" type="ORF">TrRE_jg649</name>
</gene>
<evidence type="ECO:0000313" key="2">
    <source>
        <dbReference type="EMBL" id="GMH59590.1"/>
    </source>
</evidence>
<name>A0A9W7A1B9_9STRA</name>
<accession>A0A9W7A1B9</accession>
<comment type="caution">
    <text evidence="2">The sequence shown here is derived from an EMBL/GenBank/DDBJ whole genome shotgun (WGS) entry which is preliminary data.</text>
</comment>
<dbReference type="OrthoDB" id="186894at2759"/>
<reference evidence="2" key="1">
    <citation type="submission" date="2022-07" db="EMBL/GenBank/DDBJ databases">
        <title>Genome analysis of Parmales, a sister group of diatoms, reveals the evolutionary specialization of diatoms from phago-mixotrophs to photoautotrophs.</title>
        <authorList>
            <person name="Ban H."/>
            <person name="Sato S."/>
            <person name="Yoshikawa S."/>
            <person name="Kazumasa Y."/>
            <person name="Nakamura Y."/>
            <person name="Ichinomiya M."/>
            <person name="Saitoh K."/>
            <person name="Sato N."/>
            <person name="Blanc-Mathieu R."/>
            <person name="Endo H."/>
            <person name="Kuwata A."/>
            <person name="Ogata H."/>
        </authorList>
    </citation>
    <scope>NUCLEOTIDE SEQUENCE</scope>
</reference>